<dbReference type="Proteomes" id="UP001498771">
    <property type="component" value="Unassembled WGS sequence"/>
</dbReference>
<comment type="similarity">
    <text evidence="2">Belongs to the complex I NDUFA5 subunit family.</text>
</comment>
<dbReference type="Pfam" id="PF04716">
    <property type="entry name" value="ETC_C1_NDUFA5"/>
    <property type="match status" value="1"/>
</dbReference>
<keyword evidence="3" id="KW-0813">Transport</keyword>
<dbReference type="RefSeq" id="XP_064771163.1">
    <property type="nucleotide sequence ID" value="XM_064910612.1"/>
</dbReference>
<evidence type="ECO:0000256" key="4">
    <source>
        <dbReference type="ARBA" id="ARBA00022660"/>
    </source>
</evidence>
<keyword evidence="8" id="KW-0472">Membrane</keyword>
<gene>
    <name evidence="9" type="ORF">BZA70DRAFT_244699</name>
</gene>
<accession>A0ABR1FE51</accession>
<proteinExistence type="inferred from homology"/>
<evidence type="ECO:0000313" key="9">
    <source>
        <dbReference type="EMBL" id="KAK7208130.1"/>
    </source>
</evidence>
<evidence type="ECO:0000256" key="1">
    <source>
        <dbReference type="ARBA" id="ARBA00004443"/>
    </source>
</evidence>
<keyword evidence="10" id="KW-1185">Reference proteome</keyword>
<evidence type="ECO:0000256" key="3">
    <source>
        <dbReference type="ARBA" id="ARBA00022448"/>
    </source>
</evidence>
<reference evidence="9 10" key="1">
    <citation type="submission" date="2024-03" db="EMBL/GenBank/DDBJ databases">
        <title>Genome-scale model development and genomic sequencing of the oleaginous clade Lipomyces.</title>
        <authorList>
            <consortium name="Lawrence Berkeley National Laboratory"/>
            <person name="Czajka J.J."/>
            <person name="Han Y."/>
            <person name="Kim J."/>
            <person name="Mondo S.J."/>
            <person name="Hofstad B.A."/>
            <person name="Robles A."/>
            <person name="Haridas S."/>
            <person name="Riley R."/>
            <person name="LaButti K."/>
            <person name="Pangilinan J."/>
            <person name="Andreopoulos W."/>
            <person name="Lipzen A."/>
            <person name="Yan J."/>
            <person name="Wang M."/>
            <person name="Ng V."/>
            <person name="Grigoriev I.V."/>
            <person name="Spatafora J.W."/>
            <person name="Magnuson J.K."/>
            <person name="Baker S.E."/>
            <person name="Pomraning K.R."/>
        </authorList>
    </citation>
    <scope>NUCLEOTIDE SEQUENCE [LARGE SCALE GENOMIC DNA]</scope>
    <source>
        <strain evidence="9 10">Phaff 52-87</strain>
    </source>
</reference>
<keyword evidence="5" id="KW-0999">Mitochondrion inner membrane</keyword>
<evidence type="ECO:0000256" key="7">
    <source>
        <dbReference type="ARBA" id="ARBA00023128"/>
    </source>
</evidence>
<evidence type="ECO:0000256" key="8">
    <source>
        <dbReference type="ARBA" id="ARBA00023136"/>
    </source>
</evidence>
<dbReference type="InterPro" id="IPR006806">
    <property type="entry name" value="NDUFA5"/>
</dbReference>
<dbReference type="EMBL" id="JBBJBU010000001">
    <property type="protein sequence ID" value="KAK7208130.1"/>
    <property type="molecule type" value="Genomic_DNA"/>
</dbReference>
<evidence type="ECO:0000313" key="10">
    <source>
        <dbReference type="Proteomes" id="UP001498771"/>
    </source>
</evidence>
<organism evidence="9 10">
    <name type="scientific">Myxozyma melibiosi</name>
    <dbReference type="NCBI Taxonomy" id="54550"/>
    <lineage>
        <taxon>Eukaryota</taxon>
        <taxon>Fungi</taxon>
        <taxon>Dikarya</taxon>
        <taxon>Ascomycota</taxon>
        <taxon>Saccharomycotina</taxon>
        <taxon>Lipomycetes</taxon>
        <taxon>Lipomycetales</taxon>
        <taxon>Lipomycetaceae</taxon>
        <taxon>Myxozyma</taxon>
    </lineage>
</organism>
<comment type="caution">
    <text evidence="9">The sequence shown here is derived from an EMBL/GenBank/DDBJ whole genome shotgun (WGS) entry which is preliminary data.</text>
</comment>
<keyword evidence="7" id="KW-0496">Mitochondrion</keyword>
<keyword evidence="6" id="KW-0249">Electron transport</keyword>
<comment type="subcellular location">
    <subcellularLocation>
        <location evidence="1">Mitochondrion inner membrane</location>
        <topology evidence="1">Peripheral membrane protein</topology>
        <orientation evidence="1">Matrix side</orientation>
    </subcellularLocation>
</comment>
<name>A0ABR1FE51_9ASCO</name>
<sequence>MRPSNILAMRRTLARCADLPPLKYMTEEFYRSTYLNKQTGLTGIFEFPEPRPRLLRLYAETNELLQHFPETSVYRQSVEGINKHRYEIVKTTDSIVEIEQKLGGGLIEEILIQAGEEFQLAQKMLEWKVWEPLEEEAPEGTWDK</sequence>
<evidence type="ECO:0000256" key="6">
    <source>
        <dbReference type="ARBA" id="ARBA00022982"/>
    </source>
</evidence>
<evidence type="ECO:0000256" key="5">
    <source>
        <dbReference type="ARBA" id="ARBA00022792"/>
    </source>
</evidence>
<evidence type="ECO:0000256" key="2">
    <source>
        <dbReference type="ARBA" id="ARBA00010261"/>
    </source>
</evidence>
<dbReference type="PANTHER" id="PTHR12653:SF0">
    <property type="entry name" value="NADH DEHYDROGENASE [UBIQUINONE] 1 ALPHA SUBCOMPLEX SUBUNIT 5"/>
    <property type="match status" value="1"/>
</dbReference>
<keyword evidence="4" id="KW-0679">Respiratory chain</keyword>
<dbReference type="GeneID" id="90036124"/>
<dbReference type="PANTHER" id="PTHR12653">
    <property type="entry name" value="NADH-UBIQUINONE OXIDOREDUCTASE 13 KD-B SUBUNIT"/>
    <property type="match status" value="1"/>
</dbReference>
<protein>
    <submittedName>
        <fullName evidence="9">ETC complex I subunit conserved region-domain-containing protein</fullName>
    </submittedName>
</protein>